<reference evidence="1 3" key="2">
    <citation type="submission" date="2021-10" db="EMBL/GenBank/DDBJ databases">
        <title>Collection of gut derived symbiotic bacterial strains cultured from healthy donors.</title>
        <authorList>
            <person name="Lin H."/>
            <person name="Littmann E."/>
            <person name="Claire K."/>
            <person name="Pamer E."/>
        </authorList>
    </citation>
    <scope>NUCLEOTIDE SEQUENCE [LARGE SCALE GENOMIC DNA]</scope>
    <source>
        <strain evidence="1 3">MSK.17.68</strain>
    </source>
</reference>
<keyword evidence="3" id="KW-1185">Reference proteome</keyword>
<reference evidence="2" key="1">
    <citation type="submission" date="2019-11" db="EMBL/GenBank/DDBJ databases">
        <authorList>
            <person name="Feng L."/>
        </authorList>
    </citation>
    <scope>NUCLEOTIDE SEQUENCE</scope>
    <source>
        <strain evidence="2">IbartlettiiLFYP30</strain>
    </source>
</reference>
<evidence type="ECO:0000313" key="1">
    <source>
        <dbReference type="EMBL" id="MCB5446589.1"/>
    </source>
</evidence>
<dbReference type="Proteomes" id="UP001299409">
    <property type="component" value="Unassembled WGS sequence"/>
</dbReference>
<name>A0A6N3B4W7_9FIRM</name>
<gene>
    <name evidence="2" type="ORF">IBLFYP30_00221</name>
    <name evidence="1" type="ORF">LIP50_10275</name>
</gene>
<dbReference type="EMBL" id="JAJBMB010000010">
    <property type="protein sequence ID" value="MCB5446589.1"/>
    <property type="molecule type" value="Genomic_DNA"/>
</dbReference>
<dbReference type="RefSeq" id="WP_007286374.1">
    <property type="nucleotide sequence ID" value="NZ_BAABXU010000001.1"/>
</dbReference>
<protein>
    <submittedName>
        <fullName evidence="2">Uncharacterized protein</fullName>
    </submittedName>
</protein>
<organism evidence="2">
    <name type="scientific">Intestinibacter bartlettii</name>
    <dbReference type="NCBI Taxonomy" id="261299"/>
    <lineage>
        <taxon>Bacteria</taxon>
        <taxon>Bacillati</taxon>
        <taxon>Bacillota</taxon>
        <taxon>Clostridia</taxon>
        <taxon>Peptostreptococcales</taxon>
        <taxon>Peptostreptococcaceae</taxon>
        <taxon>Intestinibacter</taxon>
    </lineage>
</organism>
<proteinExistence type="predicted"/>
<evidence type="ECO:0000313" key="3">
    <source>
        <dbReference type="Proteomes" id="UP001299409"/>
    </source>
</evidence>
<dbReference type="GeneID" id="89566099"/>
<sequence>MELIDQVTINDLSKRDLLLIIKSLEFTGKKTKNKDFIELRNSIVKELCFLTETSEDQFLTYLDENC</sequence>
<dbReference type="AlphaFoldDB" id="A0A6N3B4W7"/>
<accession>A0A6N3B4W7</accession>
<evidence type="ECO:0000313" key="2">
    <source>
        <dbReference type="EMBL" id="VYT97498.1"/>
    </source>
</evidence>
<dbReference type="EMBL" id="CACRUE010000023">
    <property type="protein sequence ID" value="VYT97498.1"/>
    <property type="molecule type" value="Genomic_DNA"/>
</dbReference>